<name>A0A841ARD0_9MICO</name>
<sequence>MTDITEDSATCLRSHDQDGPSSGQPITPDDRSAREALLDAAVAVAERYQTPAVGFGEIAAAAGIAADAASALFSSVDEILIEAALRNCRDDLGLEALALTGSAPTVSAYAHHFARRKSFYRAMRNGDVAAALDGRMAGLLAPFIAVQTRTLISTRLGADLLDEMILEVTIECFTVTNAWILESPADEGAEGLYVRLEEIVIRRIEDARLRQG</sequence>
<organism evidence="2 3">
    <name type="scientific">Conyzicola lurida</name>
    <dbReference type="NCBI Taxonomy" id="1172621"/>
    <lineage>
        <taxon>Bacteria</taxon>
        <taxon>Bacillati</taxon>
        <taxon>Actinomycetota</taxon>
        <taxon>Actinomycetes</taxon>
        <taxon>Micrococcales</taxon>
        <taxon>Microbacteriaceae</taxon>
        <taxon>Conyzicola</taxon>
    </lineage>
</organism>
<feature type="region of interest" description="Disordered" evidence="1">
    <location>
        <begin position="1"/>
        <end position="30"/>
    </location>
</feature>
<dbReference type="EMBL" id="JACHMJ010000001">
    <property type="protein sequence ID" value="MBB5843979.1"/>
    <property type="molecule type" value="Genomic_DNA"/>
</dbReference>
<protein>
    <submittedName>
        <fullName evidence="2">AcrR family transcriptional regulator</fullName>
    </submittedName>
</protein>
<reference evidence="2 3" key="1">
    <citation type="submission" date="2020-08" db="EMBL/GenBank/DDBJ databases">
        <title>Sequencing the genomes of 1000 actinobacteria strains.</title>
        <authorList>
            <person name="Klenk H.-P."/>
        </authorList>
    </citation>
    <scope>NUCLEOTIDE SEQUENCE [LARGE SCALE GENOMIC DNA]</scope>
    <source>
        <strain evidence="2 3">DSM 105784</strain>
    </source>
</reference>
<proteinExistence type="predicted"/>
<accession>A0A841ARD0</accession>
<comment type="caution">
    <text evidence="2">The sequence shown here is derived from an EMBL/GenBank/DDBJ whole genome shotgun (WGS) entry which is preliminary data.</text>
</comment>
<keyword evidence="3" id="KW-1185">Reference proteome</keyword>
<dbReference type="SUPFAM" id="SSF46689">
    <property type="entry name" value="Homeodomain-like"/>
    <property type="match status" value="1"/>
</dbReference>
<dbReference type="RefSeq" id="WP_184237676.1">
    <property type="nucleotide sequence ID" value="NZ_JACHMJ010000001.1"/>
</dbReference>
<dbReference type="AlphaFoldDB" id="A0A841ARD0"/>
<evidence type="ECO:0000256" key="1">
    <source>
        <dbReference type="SAM" id="MobiDB-lite"/>
    </source>
</evidence>
<gene>
    <name evidence="2" type="ORF">HD599_002302</name>
</gene>
<evidence type="ECO:0000313" key="2">
    <source>
        <dbReference type="EMBL" id="MBB5843979.1"/>
    </source>
</evidence>
<dbReference type="Proteomes" id="UP000536685">
    <property type="component" value="Unassembled WGS sequence"/>
</dbReference>
<evidence type="ECO:0000313" key="3">
    <source>
        <dbReference type="Proteomes" id="UP000536685"/>
    </source>
</evidence>
<dbReference type="Gene3D" id="1.10.357.10">
    <property type="entry name" value="Tetracycline Repressor, domain 2"/>
    <property type="match status" value="1"/>
</dbReference>
<dbReference type="InterPro" id="IPR009057">
    <property type="entry name" value="Homeodomain-like_sf"/>
</dbReference>